<protein>
    <submittedName>
        <fullName evidence="1">Uncharacterized protein</fullName>
    </submittedName>
</protein>
<proteinExistence type="predicted"/>
<keyword evidence="2" id="KW-1185">Reference proteome</keyword>
<sequence length="107" mass="11446">MVGAAARRRGVAELDLGLRGTCRHAVADQAQRVQERTQPWPVIGQMDAAARRHGVLIKGLERNAAGLRATKQQSCRLAHRASALPVPAGARVMQGGVCHAASCNRLY</sequence>
<reference evidence="1" key="1">
    <citation type="submission" date="2022-03" db="EMBL/GenBank/DDBJ databases">
        <title>Genomic Encyclopedia of Type Strains, Phase III (KMG-III): the genomes of soil and plant-associated and newly described type strains.</title>
        <authorList>
            <person name="Whitman W."/>
        </authorList>
    </citation>
    <scope>NUCLEOTIDE SEQUENCE</scope>
    <source>
        <strain evidence="1">ANL 6-2</strain>
    </source>
</reference>
<gene>
    <name evidence="1" type="ORF">J2T57_001410</name>
</gene>
<dbReference type="Proteomes" id="UP001205843">
    <property type="component" value="Unassembled WGS sequence"/>
</dbReference>
<comment type="caution">
    <text evidence="1">The sequence shown here is derived from an EMBL/GenBank/DDBJ whole genome shotgun (WGS) entry which is preliminary data.</text>
</comment>
<name>A0AAE3G4M4_9GAMM</name>
<dbReference type="AlphaFoldDB" id="A0AAE3G4M4"/>
<evidence type="ECO:0000313" key="2">
    <source>
        <dbReference type="Proteomes" id="UP001205843"/>
    </source>
</evidence>
<accession>A0AAE3G4M4</accession>
<evidence type="ECO:0000313" key="1">
    <source>
        <dbReference type="EMBL" id="MCP1674308.1"/>
    </source>
</evidence>
<dbReference type="EMBL" id="JALJXV010000003">
    <property type="protein sequence ID" value="MCP1674308.1"/>
    <property type="molecule type" value="Genomic_DNA"/>
</dbReference>
<organism evidence="1 2">
    <name type="scientific">Natronocella acetinitrilica</name>
    <dbReference type="NCBI Taxonomy" id="414046"/>
    <lineage>
        <taxon>Bacteria</taxon>
        <taxon>Pseudomonadati</taxon>
        <taxon>Pseudomonadota</taxon>
        <taxon>Gammaproteobacteria</taxon>
        <taxon>Chromatiales</taxon>
        <taxon>Ectothiorhodospiraceae</taxon>
        <taxon>Natronocella</taxon>
    </lineage>
</organism>